<protein>
    <submittedName>
        <fullName evidence="1">Uncharacterized protein</fullName>
    </submittedName>
</protein>
<organism evidence="1">
    <name type="scientific">Arundo donax</name>
    <name type="common">Giant reed</name>
    <name type="synonym">Donax arundinaceus</name>
    <dbReference type="NCBI Taxonomy" id="35708"/>
    <lineage>
        <taxon>Eukaryota</taxon>
        <taxon>Viridiplantae</taxon>
        <taxon>Streptophyta</taxon>
        <taxon>Embryophyta</taxon>
        <taxon>Tracheophyta</taxon>
        <taxon>Spermatophyta</taxon>
        <taxon>Magnoliopsida</taxon>
        <taxon>Liliopsida</taxon>
        <taxon>Poales</taxon>
        <taxon>Poaceae</taxon>
        <taxon>PACMAD clade</taxon>
        <taxon>Arundinoideae</taxon>
        <taxon>Arundineae</taxon>
        <taxon>Arundo</taxon>
    </lineage>
</organism>
<reference evidence="1" key="1">
    <citation type="submission" date="2014-09" db="EMBL/GenBank/DDBJ databases">
        <authorList>
            <person name="Magalhaes I.L.F."/>
            <person name="Oliveira U."/>
            <person name="Santos F.R."/>
            <person name="Vidigal T.H.D.A."/>
            <person name="Brescovit A.D."/>
            <person name="Santos A.J."/>
        </authorList>
    </citation>
    <scope>NUCLEOTIDE SEQUENCE</scope>
    <source>
        <tissue evidence="1">Shoot tissue taken approximately 20 cm above the soil surface</tissue>
    </source>
</reference>
<evidence type="ECO:0000313" key="1">
    <source>
        <dbReference type="EMBL" id="JAE00908.1"/>
    </source>
</evidence>
<name>A0A0A9EXY3_ARUDO</name>
<proteinExistence type="predicted"/>
<dbReference type="EMBL" id="GBRH01196988">
    <property type="protein sequence ID" value="JAE00908.1"/>
    <property type="molecule type" value="Transcribed_RNA"/>
</dbReference>
<reference evidence="1" key="2">
    <citation type="journal article" date="2015" name="Data Brief">
        <title>Shoot transcriptome of the giant reed, Arundo donax.</title>
        <authorList>
            <person name="Barrero R.A."/>
            <person name="Guerrero F.D."/>
            <person name="Moolhuijzen P."/>
            <person name="Goolsby J.A."/>
            <person name="Tidwell J."/>
            <person name="Bellgard S.E."/>
            <person name="Bellgard M.I."/>
        </authorList>
    </citation>
    <scope>NUCLEOTIDE SEQUENCE</scope>
    <source>
        <tissue evidence="1">Shoot tissue taken approximately 20 cm above the soil surface</tissue>
    </source>
</reference>
<sequence length="52" mass="5999">MINQMIVRKSSARNMLRPEKTIMSRNAHTAIKNHYNYLKNTGASTTRYSNGK</sequence>
<accession>A0A0A9EXY3</accession>
<dbReference type="AlphaFoldDB" id="A0A0A9EXY3"/>